<dbReference type="OrthoDB" id="6371923at2"/>
<name>A5G848_GEOUR</name>
<dbReference type="Pfam" id="PF10047">
    <property type="entry name" value="DUF2281"/>
    <property type="match status" value="1"/>
</dbReference>
<organism evidence="2 3">
    <name type="scientific">Geotalea uraniireducens (strain Rf4)</name>
    <name type="common">Geobacter uraniireducens</name>
    <dbReference type="NCBI Taxonomy" id="351605"/>
    <lineage>
        <taxon>Bacteria</taxon>
        <taxon>Pseudomonadati</taxon>
        <taxon>Thermodesulfobacteriota</taxon>
        <taxon>Desulfuromonadia</taxon>
        <taxon>Geobacterales</taxon>
        <taxon>Geobacteraceae</taxon>
        <taxon>Geotalea</taxon>
    </lineage>
</organism>
<dbReference type="STRING" id="351605.Gura_3815"/>
<accession>A5G848</accession>
<dbReference type="HOGENOM" id="CLU_2478937_0_0_7"/>
<dbReference type="Proteomes" id="UP000006695">
    <property type="component" value="Chromosome"/>
</dbReference>
<feature type="domain" description="DUF2281" evidence="1">
    <location>
        <begin position="23"/>
        <end position="52"/>
    </location>
</feature>
<dbReference type="KEGG" id="gur:Gura_3815"/>
<evidence type="ECO:0000313" key="2">
    <source>
        <dbReference type="EMBL" id="ABQ27966.1"/>
    </source>
</evidence>
<dbReference type="InterPro" id="IPR018739">
    <property type="entry name" value="DUF2281"/>
</dbReference>
<gene>
    <name evidence="2" type="ordered locus">Gura_3815</name>
</gene>
<protein>
    <recommendedName>
        <fullName evidence="1">DUF2281 domain-containing protein</fullName>
    </recommendedName>
</protein>
<sequence length="87" mass="10035">MRRFAMPGTTSIKKPISAVGSIDRQISSLPPAARREALDFIEFLAQKYQKERGASTASDKQYWQLLSERSLKKVWDNEEDDIYNELL</sequence>
<dbReference type="AlphaFoldDB" id="A5G848"/>
<keyword evidence="3" id="KW-1185">Reference proteome</keyword>
<evidence type="ECO:0000313" key="3">
    <source>
        <dbReference type="Proteomes" id="UP000006695"/>
    </source>
</evidence>
<proteinExistence type="predicted"/>
<evidence type="ECO:0000259" key="1">
    <source>
        <dbReference type="Pfam" id="PF10047"/>
    </source>
</evidence>
<reference evidence="2 3" key="1">
    <citation type="submission" date="2007-05" db="EMBL/GenBank/DDBJ databases">
        <title>Complete sequence of Geobacter uraniireducens Rf4.</title>
        <authorList>
            <consortium name="US DOE Joint Genome Institute"/>
            <person name="Copeland A."/>
            <person name="Lucas S."/>
            <person name="Lapidus A."/>
            <person name="Barry K."/>
            <person name="Detter J.C."/>
            <person name="Glavina del Rio T."/>
            <person name="Hammon N."/>
            <person name="Israni S."/>
            <person name="Dalin E."/>
            <person name="Tice H."/>
            <person name="Pitluck S."/>
            <person name="Chertkov O."/>
            <person name="Brettin T."/>
            <person name="Bruce D."/>
            <person name="Han C."/>
            <person name="Schmutz J."/>
            <person name="Larimer F."/>
            <person name="Land M."/>
            <person name="Hauser L."/>
            <person name="Kyrpides N."/>
            <person name="Mikhailova N."/>
            <person name="Shelobolina E."/>
            <person name="Aklujkar M."/>
            <person name="Lovley D."/>
            <person name="Richardson P."/>
        </authorList>
    </citation>
    <scope>NUCLEOTIDE SEQUENCE [LARGE SCALE GENOMIC DNA]</scope>
    <source>
        <strain evidence="2 3">Rf4</strain>
    </source>
</reference>
<dbReference type="EMBL" id="CP000698">
    <property type="protein sequence ID" value="ABQ27966.1"/>
    <property type="molecule type" value="Genomic_DNA"/>
</dbReference>